<dbReference type="OrthoDB" id="179763at2"/>
<dbReference type="PANTHER" id="PTHR40086">
    <property type="entry name" value="PHOSPHOTRANSFERASE YTMP-RELATED"/>
    <property type="match status" value="1"/>
</dbReference>
<keyword evidence="2" id="KW-0418">Kinase</keyword>
<dbReference type="RefSeq" id="WP_159268636.1">
    <property type="nucleotide sequence ID" value="NZ_CACSIK010000001.1"/>
</dbReference>
<accession>A0A5S9NKB8</accession>
<dbReference type="PANTHER" id="PTHR40086:SF1">
    <property type="entry name" value="CELL CYCLE REGULATOR CCRZ"/>
    <property type="match status" value="1"/>
</dbReference>
<feature type="domain" description="Aminoglycoside phosphotransferase" evidence="1">
    <location>
        <begin position="24"/>
        <end position="243"/>
    </location>
</feature>
<dbReference type="Pfam" id="PF01636">
    <property type="entry name" value="APH"/>
    <property type="match status" value="1"/>
</dbReference>
<gene>
    <name evidence="2" type="primary">thiK</name>
    <name evidence="2" type="ORF">IHBHHGIJ_02043</name>
    <name evidence="3" type="ORF">KFEGEMFD_01645</name>
</gene>
<dbReference type="Gene3D" id="3.90.1200.10">
    <property type="match status" value="1"/>
</dbReference>
<dbReference type="AlphaFoldDB" id="A0A5S9NKB8"/>
<dbReference type="InterPro" id="IPR011009">
    <property type="entry name" value="Kinase-like_dom_sf"/>
</dbReference>
<evidence type="ECO:0000313" key="2">
    <source>
        <dbReference type="EMBL" id="CAA0090612.1"/>
    </source>
</evidence>
<keyword evidence="4" id="KW-1185">Reference proteome</keyword>
<organism evidence="2 4">
    <name type="scientific">Zhongshania aliphaticivorans</name>
    <dbReference type="NCBI Taxonomy" id="1470434"/>
    <lineage>
        <taxon>Bacteria</taxon>
        <taxon>Pseudomonadati</taxon>
        <taxon>Pseudomonadota</taxon>
        <taxon>Gammaproteobacteria</taxon>
        <taxon>Cellvibrionales</taxon>
        <taxon>Spongiibacteraceae</taxon>
        <taxon>Zhongshania</taxon>
    </lineage>
</organism>
<keyword evidence="2" id="KW-0808">Transferase</keyword>
<protein>
    <submittedName>
        <fullName evidence="2">Thiamine kinase</fullName>
        <ecNumber evidence="2">2.7.1.89</ecNumber>
    </submittedName>
</protein>
<evidence type="ECO:0000313" key="3">
    <source>
        <dbReference type="EMBL" id="CAA0098112.1"/>
    </source>
</evidence>
<evidence type="ECO:0000259" key="1">
    <source>
        <dbReference type="Pfam" id="PF01636"/>
    </source>
</evidence>
<name>A0A5S9NKB8_9GAMM</name>
<dbReference type="Proteomes" id="UP000435877">
    <property type="component" value="Unassembled WGS sequence"/>
</dbReference>
<proteinExistence type="predicted"/>
<dbReference type="SUPFAM" id="SSF56112">
    <property type="entry name" value="Protein kinase-like (PK-like)"/>
    <property type="match status" value="1"/>
</dbReference>
<dbReference type="EC" id="2.7.1.89" evidence="2"/>
<sequence length="291" mass="32927">MMSRQSAIIPADWHLWSREKPSLIRPLLGGLTNKSYLISADGVDMVLRENSALSAALNLDRKVESQVMRSADSAELCAPLVHYDAQNQYMVSRYVQGGDWQADNAGLQSLAQLLQRIHSLPAVEGYLDINVKAEHYWSEINIGEEFYDDLKKLSSQVIPHIKQAEKLNTACCVCHNDLLLENLIVSDDGCLYAIDWEYAAMGDAFYELAVIVEGHSLDEGKQQLLLSKYLQRSLLSKDWQRLYHWRIIYCYLTVLWYAVQFSVDPMGAKTGSDNIVEQIQALQKLIKNGAV</sequence>
<dbReference type="EMBL" id="CACSIM010000002">
    <property type="protein sequence ID" value="CAA0098112.1"/>
    <property type="molecule type" value="Genomic_DNA"/>
</dbReference>
<evidence type="ECO:0000313" key="4">
    <source>
        <dbReference type="Proteomes" id="UP000435877"/>
    </source>
</evidence>
<dbReference type="Proteomes" id="UP000439591">
    <property type="component" value="Unassembled WGS sequence"/>
</dbReference>
<dbReference type="EMBL" id="CACSIK010000001">
    <property type="protein sequence ID" value="CAA0090612.1"/>
    <property type="molecule type" value="Genomic_DNA"/>
</dbReference>
<dbReference type="CDD" id="cd05151">
    <property type="entry name" value="ChoK-like"/>
    <property type="match status" value="1"/>
</dbReference>
<dbReference type="GO" id="GO:0019165">
    <property type="term" value="F:thiamine kinase activity"/>
    <property type="evidence" value="ECO:0007669"/>
    <property type="project" value="UniProtKB-EC"/>
</dbReference>
<reference evidence="4 5" key="1">
    <citation type="submission" date="2019-11" db="EMBL/GenBank/DDBJ databases">
        <authorList>
            <person name="Holert J."/>
        </authorList>
    </citation>
    <scope>NUCLEOTIDE SEQUENCE [LARGE SCALE GENOMIC DNA]</scope>
    <source>
        <strain evidence="3">BC3_2A</strain>
        <strain evidence="2">SB11_1A</strain>
    </source>
</reference>
<evidence type="ECO:0000313" key="5">
    <source>
        <dbReference type="Proteomes" id="UP000439591"/>
    </source>
</evidence>
<dbReference type="InterPro" id="IPR002575">
    <property type="entry name" value="Aminoglycoside_PTrfase"/>
</dbReference>
<dbReference type="InterPro" id="IPR052077">
    <property type="entry name" value="CcrZ_PhaseVar_Mediator"/>
</dbReference>
<dbReference type="Gene3D" id="3.30.200.20">
    <property type="entry name" value="Phosphorylase Kinase, domain 1"/>
    <property type="match status" value="1"/>
</dbReference>